<organism evidence="1 2">
    <name type="scientific">Nitrosomonas mobilis</name>
    <dbReference type="NCBI Taxonomy" id="51642"/>
    <lineage>
        <taxon>Bacteria</taxon>
        <taxon>Pseudomonadati</taxon>
        <taxon>Pseudomonadota</taxon>
        <taxon>Betaproteobacteria</taxon>
        <taxon>Nitrosomonadales</taxon>
        <taxon>Nitrosomonadaceae</taxon>
        <taxon>Nitrosomonas</taxon>
    </lineage>
</organism>
<sequence length="146" mass="16368">MRDVSIKPYLIRAVYEWCIANSVAPYITAISRQCHNLPENLTIDKNVTLNIDLAATDDLVIDNEFVQFNARFNGLAKKISIPIEAIKSIFSKELGHGLSFVPEIMEDSGVNLIETENNKSKIPAKVKSSETDTKISRDKSFLKIVK</sequence>
<dbReference type="Proteomes" id="UP000198729">
    <property type="component" value="Unassembled WGS sequence"/>
</dbReference>
<evidence type="ECO:0000313" key="1">
    <source>
        <dbReference type="EMBL" id="SCZ85815.1"/>
    </source>
</evidence>
<dbReference type="Gene3D" id="2.30.30.220">
    <property type="entry name" value="SspB-like"/>
    <property type="match status" value="1"/>
</dbReference>
<dbReference type="EMBL" id="FMWO01000049">
    <property type="protein sequence ID" value="SCZ85815.1"/>
    <property type="molecule type" value="Genomic_DNA"/>
</dbReference>
<dbReference type="OrthoDB" id="9797358at2"/>
<dbReference type="STRING" id="51642.NSMM_410050"/>
<dbReference type="PANTHER" id="PTHR37486:SF1">
    <property type="entry name" value="STRINGENT STARVATION PROTEIN B"/>
    <property type="match status" value="1"/>
</dbReference>
<dbReference type="GO" id="GO:0045732">
    <property type="term" value="P:positive regulation of protein catabolic process"/>
    <property type="evidence" value="ECO:0007669"/>
    <property type="project" value="TreeGrafter"/>
</dbReference>
<gene>
    <name evidence="1" type="ORF">NSMM_410050</name>
</gene>
<reference evidence="1 2" key="1">
    <citation type="submission" date="2016-10" db="EMBL/GenBank/DDBJ databases">
        <authorList>
            <person name="de Groot N.N."/>
        </authorList>
    </citation>
    <scope>NUCLEOTIDE SEQUENCE [LARGE SCALE GENOMIC DNA]</scope>
    <source>
        <strain evidence="1">1</strain>
    </source>
</reference>
<protein>
    <submittedName>
        <fullName evidence="1">Stringent starvation protein B</fullName>
    </submittedName>
</protein>
<keyword evidence="2" id="KW-1185">Reference proteome</keyword>
<dbReference type="GO" id="GO:0005840">
    <property type="term" value="C:ribosome"/>
    <property type="evidence" value="ECO:0007669"/>
    <property type="project" value="TreeGrafter"/>
</dbReference>
<dbReference type="InterPro" id="IPR007481">
    <property type="entry name" value="SspB"/>
</dbReference>
<dbReference type="AlphaFoldDB" id="A0A1G5SF33"/>
<dbReference type="GO" id="GO:0005829">
    <property type="term" value="C:cytosol"/>
    <property type="evidence" value="ECO:0007669"/>
    <property type="project" value="TreeGrafter"/>
</dbReference>
<dbReference type="PANTHER" id="PTHR37486">
    <property type="entry name" value="STRINGENT STARVATION PROTEIN B"/>
    <property type="match status" value="1"/>
</dbReference>
<name>A0A1G5SF33_9PROT</name>
<accession>A0A1G5SF33</accession>
<evidence type="ECO:0000313" key="2">
    <source>
        <dbReference type="Proteomes" id="UP000198729"/>
    </source>
</evidence>
<dbReference type="RefSeq" id="WP_090286434.1">
    <property type="nucleotide sequence ID" value="NZ_FMWO01000049.1"/>
</dbReference>
<proteinExistence type="predicted"/>
<dbReference type="InterPro" id="IPR036760">
    <property type="entry name" value="SspB-like_sf"/>
</dbReference>
<dbReference type="SUPFAM" id="SSF101738">
    <property type="entry name" value="SspB-like"/>
    <property type="match status" value="1"/>
</dbReference>
<dbReference type="Pfam" id="PF04386">
    <property type="entry name" value="SspB"/>
    <property type="match status" value="1"/>
</dbReference>